<organism evidence="1">
    <name type="scientific">bioreactor metagenome</name>
    <dbReference type="NCBI Taxonomy" id="1076179"/>
    <lineage>
        <taxon>unclassified sequences</taxon>
        <taxon>metagenomes</taxon>
        <taxon>ecological metagenomes</taxon>
    </lineage>
</organism>
<reference evidence="1" key="1">
    <citation type="submission" date="2019-08" db="EMBL/GenBank/DDBJ databases">
        <authorList>
            <person name="Kucharzyk K."/>
            <person name="Murdoch R.W."/>
            <person name="Higgins S."/>
            <person name="Loffler F."/>
        </authorList>
    </citation>
    <scope>NUCLEOTIDE SEQUENCE</scope>
</reference>
<dbReference type="EMBL" id="VSSQ01011036">
    <property type="protein sequence ID" value="MPM45838.1"/>
    <property type="molecule type" value="Genomic_DNA"/>
</dbReference>
<comment type="caution">
    <text evidence="1">The sequence shown here is derived from an EMBL/GenBank/DDBJ whole genome shotgun (WGS) entry which is preliminary data.</text>
</comment>
<dbReference type="AlphaFoldDB" id="A0A644ZZG3"/>
<protein>
    <submittedName>
        <fullName evidence="1">Uncharacterized protein</fullName>
    </submittedName>
</protein>
<evidence type="ECO:0000313" key="1">
    <source>
        <dbReference type="EMBL" id="MPM45838.1"/>
    </source>
</evidence>
<name>A0A644ZZG3_9ZZZZ</name>
<proteinExistence type="predicted"/>
<sequence>MLHVTPKAITLAMGLQSDEPERIIGNTPTAAAIAVRKTGRKRRFPDSMAAVRISIP</sequence>
<gene>
    <name evidence="1" type="ORF">SDC9_92530</name>
</gene>
<accession>A0A644ZZG3</accession>